<evidence type="ECO:0000313" key="1">
    <source>
        <dbReference type="EMBL" id="KJV36361.1"/>
    </source>
</evidence>
<dbReference type="RefSeq" id="WP_045828477.1">
    <property type="nucleotide sequence ID" value="NZ_JZRB01000009.1"/>
</dbReference>
<name>A0A0F3KYX4_9GAMM</name>
<reference evidence="1 2" key="1">
    <citation type="submission" date="2015-03" db="EMBL/GenBank/DDBJ databases">
        <title>Draft genome sequence of Luteibacter yeojuensis strain SU11.</title>
        <authorList>
            <person name="Sulaiman J."/>
            <person name="Priya K."/>
            <person name="Chan K.-G."/>
        </authorList>
    </citation>
    <scope>NUCLEOTIDE SEQUENCE [LARGE SCALE GENOMIC DNA]</scope>
    <source>
        <strain evidence="1 2">SU11</strain>
    </source>
</reference>
<dbReference type="Pfam" id="PF14518">
    <property type="entry name" value="Haem_oxygenas_2"/>
    <property type="match status" value="1"/>
</dbReference>
<dbReference type="EMBL" id="JZRB01000009">
    <property type="protein sequence ID" value="KJV36361.1"/>
    <property type="molecule type" value="Genomic_DNA"/>
</dbReference>
<protein>
    <submittedName>
        <fullName evidence="1">TenA family transcriptional regulator</fullName>
    </submittedName>
</protein>
<dbReference type="AlphaFoldDB" id="A0A0F3KYX4"/>
<gene>
    <name evidence="1" type="ORF">VI08_05070</name>
</gene>
<dbReference type="Gene3D" id="1.20.910.10">
    <property type="entry name" value="Heme oxygenase-like"/>
    <property type="match status" value="1"/>
</dbReference>
<dbReference type="OrthoDB" id="3523588at2"/>
<dbReference type="Proteomes" id="UP000033651">
    <property type="component" value="Unassembled WGS sequence"/>
</dbReference>
<evidence type="ECO:0000313" key="2">
    <source>
        <dbReference type="Proteomes" id="UP000033651"/>
    </source>
</evidence>
<accession>A0A0F3KYX4</accession>
<sequence length="258" mass="28841">MNARFELTGPQMDIASYPTWAQDMVSSCEDARRAIVNHEMWGLMTTAQLDPEATRNFMVGVWPVIERFPGYMAHSLLKTRFGRSPGDDLARRWLVRNIRVEQNHAEYWLNWAESAGVPRAEVLAGQPPKGSQALADWCEEVTRHDSLAAGIAATNYAVEGATGDWSQIVYESAAYAESLPISGRKAGLRWLQLHAAYDDTHPWEALEIVCTLLGTNPPVDQVEHVMECVRRSYISMAITLDRCMDVVGSFQMPNEVAA</sequence>
<comment type="caution">
    <text evidence="1">The sequence shown here is derived from an EMBL/GenBank/DDBJ whole genome shotgun (WGS) entry which is preliminary data.</text>
</comment>
<organism evidence="1 2">
    <name type="scientific">Luteibacter yeojuensis</name>
    <dbReference type="NCBI Taxonomy" id="345309"/>
    <lineage>
        <taxon>Bacteria</taxon>
        <taxon>Pseudomonadati</taxon>
        <taxon>Pseudomonadota</taxon>
        <taxon>Gammaproteobacteria</taxon>
        <taxon>Lysobacterales</taxon>
        <taxon>Rhodanobacteraceae</taxon>
        <taxon>Luteibacter</taxon>
    </lineage>
</organism>
<dbReference type="SUPFAM" id="SSF48613">
    <property type="entry name" value="Heme oxygenase-like"/>
    <property type="match status" value="1"/>
</dbReference>
<dbReference type="PATRIC" id="fig|345309.4.peg.4159"/>
<keyword evidence="2" id="KW-1185">Reference proteome</keyword>
<proteinExistence type="predicted"/>
<dbReference type="InterPro" id="IPR016084">
    <property type="entry name" value="Haem_Oase-like_multi-hlx"/>
</dbReference>